<feature type="transmembrane region" description="Helical" evidence="3">
    <location>
        <begin position="436"/>
        <end position="457"/>
    </location>
</feature>
<feature type="transmembrane region" description="Helical" evidence="3">
    <location>
        <begin position="726"/>
        <end position="743"/>
    </location>
</feature>
<evidence type="ECO:0000313" key="7">
    <source>
        <dbReference type="Proteomes" id="UP000838763"/>
    </source>
</evidence>
<evidence type="ECO:0000256" key="3">
    <source>
        <dbReference type="SAM" id="Phobius"/>
    </source>
</evidence>
<dbReference type="EMBL" id="CALLCH030000012">
    <property type="protein sequence ID" value="CAI4214781.1"/>
    <property type="molecule type" value="Genomic_DNA"/>
</dbReference>
<dbReference type="PANTHER" id="PTHR34315">
    <property type="match status" value="1"/>
</dbReference>
<dbReference type="PROSITE" id="PS50850">
    <property type="entry name" value="MFS"/>
    <property type="match status" value="1"/>
</dbReference>
<feature type="transmembrane region" description="Helical" evidence="3">
    <location>
        <begin position="556"/>
        <end position="581"/>
    </location>
</feature>
<feature type="region of interest" description="Disordered" evidence="2">
    <location>
        <begin position="871"/>
        <end position="897"/>
    </location>
</feature>
<dbReference type="GO" id="GO:0022857">
    <property type="term" value="F:transmembrane transporter activity"/>
    <property type="evidence" value="ECO:0007669"/>
    <property type="project" value="InterPro"/>
</dbReference>
<feature type="transmembrane region" description="Helical" evidence="3">
    <location>
        <begin position="528"/>
        <end position="550"/>
    </location>
</feature>
<evidence type="ECO:0000313" key="6">
    <source>
        <dbReference type="EMBL" id="CAI4214781.1"/>
    </source>
</evidence>
<feature type="transmembrane region" description="Helical" evidence="3">
    <location>
        <begin position="846"/>
        <end position="864"/>
    </location>
</feature>
<feature type="transmembrane region" description="Helical" evidence="3">
    <location>
        <begin position="494"/>
        <end position="516"/>
    </location>
</feature>
<keyword evidence="3" id="KW-0812">Transmembrane</keyword>
<comment type="subcellular location">
    <subcellularLocation>
        <location evidence="1">Membrane</location>
        <topology evidence="1">Multi-pass membrane protein</topology>
    </subcellularLocation>
</comment>
<sequence length="897" mass="97011">MQLKSLFVQLMAAAPVALAHPHGAHEPLHMAKPLPRGLGHCHAHFERSNLSKRTAERHLAEVDTLKKERGLEHLPTIHRRQFGGFPGFGGGDPAVIADILGKSHKSDKDVTVDTDPAELFADAGSCVLSPEVTEGPSIRRDVTDGEGGVKMRLAIQVVDVETCDPIPDAWVDLWSCNSTGVYGGVLYYPGNGDPNDESIINATALRGVQPTDADGIALFDSLYPAITKAVPTTFTRGPRVSKAKTFCSLAMVHHGVTQNENGTITGGRVSHIGQMYVDDDLLDIVEKTSAYAINTQPWTRNDVDILFGMGTAGGDDPILRYAMLGDDIENGIFAWIRFGIDSSATRNYNPAAYKDETGGHQNPTGPVQPGGMGGGLGGGFGGGFLASLVLLRIPKSQGQIVRCCSPEPDDLGSTRATRAAKRGFLSRRWQVTSPKAIVRLLALFKFNIVLSGTLIMLPFFRILEDLFCHQYFNDKTPDFLDEKKCKEDGVQQSLAYFFGWLTVVNSVVGVVIALPYGSLADRLGRKPVLIFSYGGVCFSFATTPLYFHYFRNINPYFILIGSVGQAFGGGIPVALSTLYAIATDVTSEEERGASFLLLTLGATIAGLIGPLISGLLMERFSPWVPIYIISALSPFFIAAMFLLPETLQRKPQTEDDGQNQTVVDWLKCQVRDSITQVREAFPLLRSRDIRFILAIFFINTPIGAALSLTLIQYVSKTFGWDVAETSYLLSPLGLLTIVVLGGLPKLGEDYLLTGLSLVFLALGGVIEGLAPTAGLFIFGLFIGNFGSGHTPLARALLTHYADSQLTSRLMALISIIEAAGAFIGGPILAVFFQIGQSKGGYWTGLPYLYIAFLCLCARACLSFVRAPEKPEEVALDSTERDTDSLENDEPDAPLISL</sequence>
<dbReference type="InterPro" id="IPR015889">
    <property type="entry name" value="Intradiol_dOase_core"/>
</dbReference>
<organism evidence="6 7">
    <name type="scientific">Parascedosporium putredinis</name>
    <dbReference type="NCBI Taxonomy" id="1442378"/>
    <lineage>
        <taxon>Eukaryota</taxon>
        <taxon>Fungi</taxon>
        <taxon>Dikarya</taxon>
        <taxon>Ascomycota</taxon>
        <taxon>Pezizomycotina</taxon>
        <taxon>Sordariomycetes</taxon>
        <taxon>Hypocreomycetidae</taxon>
        <taxon>Microascales</taxon>
        <taxon>Microascaceae</taxon>
        <taxon>Parascedosporium</taxon>
    </lineage>
</organism>
<dbReference type="AlphaFoldDB" id="A0A9P1H2H1"/>
<feature type="transmembrane region" description="Helical" evidence="3">
    <location>
        <begin position="623"/>
        <end position="643"/>
    </location>
</feature>
<keyword evidence="3" id="KW-0472">Membrane</keyword>
<feature type="transmembrane region" description="Helical" evidence="3">
    <location>
        <begin position="776"/>
        <end position="797"/>
    </location>
</feature>
<feature type="chain" id="PRO_5040183735" description="Major facilitator superfamily (MFS) profile domain-containing protein" evidence="4">
    <location>
        <begin position="20"/>
        <end position="897"/>
    </location>
</feature>
<gene>
    <name evidence="6" type="ORF">PPNO1_LOCUS4509</name>
</gene>
<dbReference type="OrthoDB" id="3026777at2759"/>
<proteinExistence type="predicted"/>
<dbReference type="SUPFAM" id="SSF103473">
    <property type="entry name" value="MFS general substrate transporter"/>
    <property type="match status" value="1"/>
</dbReference>
<accession>A0A9P1H2H1</accession>
<feature type="compositionally biased region" description="Basic and acidic residues" evidence="2">
    <location>
        <begin position="871"/>
        <end position="883"/>
    </location>
</feature>
<comment type="caution">
    <text evidence="6">The sequence shown here is derived from an EMBL/GenBank/DDBJ whole genome shotgun (WGS) entry which is preliminary data.</text>
</comment>
<dbReference type="GO" id="GO:0016702">
    <property type="term" value="F:oxidoreductase activity, acting on single donors with incorporation of molecular oxygen, incorporation of two atoms of oxygen"/>
    <property type="evidence" value="ECO:0007669"/>
    <property type="project" value="InterPro"/>
</dbReference>
<dbReference type="InterPro" id="IPR011701">
    <property type="entry name" value="MFS"/>
</dbReference>
<name>A0A9P1H2H1_9PEZI</name>
<dbReference type="Gene3D" id="2.60.130.10">
    <property type="entry name" value="Aromatic compound dioxygenase"/>
    <property type="match status" value="1"/>
</dbReference>
<evidence type="ECO:0000259" key="5">
    <source>
        <dbReference type="PROSITE" id="PS50850"/>
    </source>
</evidence>
<evidence type="ECO:0000256" key="2">
    <source>
        <dbReference type="SAM" id="MobiDB-lite"/>
    </source>
</evidence>
<feature type="transmembrane region" description="Helical" evidence="3">
    <location>
        <begin position="691"/>
        <end position="714"/>
    </location>
</feature>
<feature type="signal peptide" evidence="4">
    <location>
        <begin position="1"/>
        <end position="19"/>
    </location>
</feature>
<dbReference type="Pfam" id="PF07690">
    <property type="entry name" value="MFS_1"/>
    <property type="match status" value="1"/>
</dbReference>
<dbReference type="PANTHER" id="PTHR34315:SF1">
    <property type="entry name" value="INTRADIOL RING-CLEAVAGE DIOXYGENASES DOMAIN-CONTAINING PROTEIN-RELATED"/>
    <property type="match status" value="1"/>
</dbReference>
<dbReference type="InterPro" id="IPR020846">
    <property type="entry name" value="MFS_dom"/>
</dbReference>
<dbReference type="CDD" id="cd03457">
    <property type="entry name" value="intradiol_dioxygenase_like"/>
    <property type="match status" value="1"/>
</dbReference>
<dbReference type="Gene3D" id="1.20.1250.20">
    <property type="entry name" value="MFS general substrate transporter like domains"/>
    <property type="match status" value="1"/>
</dbReference>
<keyword evidence="7" id="KW-1185">Reference proteome</keyword>
<evidence type="ECO:0000256" key="1">
    <source>
        <dbReference type="ARBA" id="ARBA00004141"/>
    </source>
</evidence>
<reference evidence="6" key="1">
    <citation type="submission" date="2022-11" db="EMBL/GenBank/DDBJ databases">
        <authorList>
            <person name="Scott C."/>
            <person name="Bruce N."/>
        </authorList>
    </citation>
    <scope>NUCLEOTIDE SEQUENCE</scope>
</reference>
<dbReference type="GO" id="GO:0016020">
    <property type="term" value="C:membrane"/>
    <property type="evidence" value="ECO:0007669"/>
    <property type="project" value="UniProtKB-SubCell"/>
</dbReference>
<dbReference type="SUPFAM" id="SSF49482">
    <property type="entry name" value="Aromatic compound dioxygenase"/>
    <property type="match status" value="1"/>
</dbReference>
<feature type="transmembrane region" description="Helical" evidence="3">
    <location>
        <begin position="809"/>
        <end position="834"/>
    </location>
</feature>
<dbReference type="Proteomes" id="UP000838763">
    <property type="component" value="Unassembled WGS sequence"/>
</dbReference>
<feature type="transmembrane region" description="Helical" evidence="3">
    <location>
        <begin position="371"/>
        <end position="391"/>
    </location>
</feature>
<dbReference type="GO" id="GO:0005506">
    <property type="term" value="F:iron ion binding"/>
    <property type="evidence" value="ECO:0007669"/>
    <property type="project" value="InterPro"/>
</dbReference>
<keyword evidence="4" id="KW-0732">Signal</keyword>
<feature type="transmembrane region" description="Helical" evidence="3">
    <location>
        <begin position="750"/>
        <end position="770"/>
    </location>
</feature>
<feature type="domain" description="Major facilitator superfamily (MFS) profile" evidence="5">
    <location>
        <begin position="437"/>
        <end position="869"/>
    </location>
</feature>
<evidence type="ECO:0000256" key="4">
    <source>
        <dbReference type="SAM" id="SignalP"/>
    </source>
</evidence>
<protein>
    <recommendedName>
        <fullName evidence="5">Major facilitator superfamily (MFS) profile domain-containing protein</fullName>
    </recommendedName>
</protein>
<feature type="region of interest" description="Disordered" evidence="2">
    <location>
        <begin position="353"/>
        <end position="372"/>
    </location>
</feature>
<dbReference type="InterPro" id="IPR036259">
    <property type="entry name" value="MFS_trans_sf"/>
</dbReference>
<keyword evidence="3" id="KW-1133">Transmembrane helix</keyword>
<feature type="transmembrane region" description="Helical" evidence="3">
    <location>
        <begin position="593"/>
        <end position="617"/>
    </location>
</feature>